<keyword evidence="2" id="KW-0472">Membrane</keyword>
<sequence length="182" mass="19805">MGKKKNVSAPAAAGSSRTTTIDKLKTLNNQLVEEVVEHRKQIQQLRFQIDSLAADDHIRAGIESDIFGLVLSSSLSEVAAHRNAEMAVLMKKADSAAAKLDAAERQLLAVLREKDEIQREIECITEERNSSLRSLEKARKVADSGRKRKKWIYSFVAAAAVVTASVGIATAVAAFRGSTTKN</sequence>
<dbReference type="EMBL" id="JANQDX010000004">
    <property type="protein sequence ID" value="KAL0926053.1"/>
    <property type="molecule type" value="Genomic_DNA"/>
</dbReference>
<feature type="coiled-coil region" evidence="1">
    <location>
        <begin position="86"/>
        <end position="127"/>
    </location>
</feature>
<keyword evidence="4" id="KW-1185">Reference proteome</keyword>
<evidence type="ECO:0000313" key="4">
    <source>
        <dbReference type="Proteomes" id="UP001552299"/>
    </source>
</evidence>
<feature type="transmembrane region" description="Helical" evidence="2">
    <location>
        <begin position="151"/>
        <end position="175"/>
    </location>
</feature>
<proteinExistence type="predicted"/>
<evidence type="ECO:0000256" key="2">
    <source>
        <dbReference type="SAM" id="Phobius"/>
    </source>
</evidence>
<comment type="caution">
    <text evidence="3">The sequence shown here is derived from an EMBL/GenBank/DDBJ whole genome shotgun (WGS) entry which is preliminary data.</text>
</comment>
<organism evidence="3 4">
    <name type="scientific">Dendrobium thyrsiflorum</name>
    <name type="common">Pinecone-like raceme dendrobium</name>
    <name type="synonym">Orchid</name>
    <dbReference type="NCBI Taxonomy" id="117978"/>
    <lineage>
        <taxon>Eukaryota</taxon>
        <taxon>Viridiplantae</taxon>
        <taxon>Streptophyta</taxon>
        <taxon>Embryophyta</taxon>
        <taxon>Tracheophyta</taxon>
        <taxon>Spermatophyta</taxon>
        <taxon>Magnoliopsida</taxon>
        <taxon>Liliopsida</taxon>
        <taxon>Asparagales</taxon>
        <taxon>Orchidaceae</taxon>
        <taxon>Epidendroideae</taxon>
        <taxon>Malaxideae</taxon>
        <taxon>Dendrobiinae</taxon>
        <taxon>Dendrobium</taxon>
    </lineage>
</organism>
<reference evidence="3 4" key="1">
    <citation type="journal article" date="2024" name="Plant Biotechnol. J.">
        <title>Dendrobium thyrsiflorum genome and its molecular insights into genes involved in important horticultural traits.</title>
        <authorList>
            <person name="Chen B."/>
            <person name="Wang J.Y."/>
            <person name="Zheng P.J."/>
            <person name="Li K.L."/>
            <person name="Liang Y.M."/>
            <person name="Chen X.F."/>
            <person name="Zhang C."/>
            <person name="Zhao X."/>
            <person name="He X."/>
            <person name="Zhang G.Q."/>
            <person name="Liu Z.J."/>
            <person name="Xu Q."/>
        </authorList>
    </citation>
    <scope>NUCLEOTIDE SEQUENCE [LARGE SCALE GENOMIC DNA]</scope>
    <source>
        <strain evidence="3">GZMU011</strain>
    </source>
</reference>
<keyword evidence="1" id="KW-0175">Coiled coil</keyword>
<evidence type="ECO:0000256" key="1">
    <source>
        <dbReference type="SAM" id="Coils"/>
    </source>
</evidence>
<name>A0ABD0VUF1_DENTH</name>
<keyword evidence="2" id="KW-0812">Transmembrane</keyword>
<evidence type="ECO:0000313" key="3">
    <source>
        <dbReference type="EMBL" id="KAL0926053.1"/>
    </source>
</evidence>
<protein>
    <submittedName>
        <fullName evidence="3">Uncharacterized protein</fullName>
    </submittedName>
</protein>
<dbReference type="Proteomes" id="UP001552299">
    <property type="component" value="Unassembled WGS sequence"/>
</dbReference>
<accession>A0ABD0VUF1</accession>
<dbReference type="AlphaFoldDB" id="A0ABD0VUF1"/>
<keyword evidence="2" id="KW-1133">Transmembrane helix</keyword>
<gene>
    <name evidence="3" type="ORF">M5K25_004434</name>
</gene>
<feature type="coiled-coil region" evidence="1">
    <location>
        <begin position="21"/>
        <end position="55"/>
    </location>
</feature>